<feature type="signal peptide" evidence="1">
    <location>
        <begin position="1"/>
        <end position="23"/>
    </location>
</feature>
<reference evidence="2 3" key="1">
    <citation type="submission" date="2020-08" db="EMBL/GenBank/DDBJ databases">
        <authorList>
            <person name="Liu C."/>
            <person name="Sun Q."/>
        </authorList>
    </citation>
    <scope>NUCLEOTIDE SEQUENCE [LARGE SCALE GENOMIC DNA]</scope>
    <source>
        <strain evidence="2 3">NSJ-18</strain>
    </source>
</reference>
<proteinExistence type="predicted"/>
<accession>A0ABR7JU32</accession>
<protein>
    <submittedName>
        <fullName evidence="2">Uncharacterized protein</fullName>
    </submittedName>
</protein>
<keyword evidence="3" id="KW-1185">Reference proteome</keyword>
<dbReference type="EMBL" id="JACRWE010000023">
    <property type="protein sequence ID" value="MBC5998399.1"/>
    <property type="molecule type" value="Genomic_DNA"/>
</dbReference>
<dbReference type="Proteomes" id="UP000609849">
    <property type="component" value="Unassembled WGS sequence"/>
</dbReference>
<evidence type="ECO:0000313" key="3">
    <source>
        <dbReference type="Proteomes" id="UP000609849"/>
    </source>
</evidence>
<evidence type="ECO:0000313" key="2">
    <source>
        <dbReference type="EMBL" id="MBC5998399.1"/>
    </source>
</evidence>
<name>A0ABR7JU32_9FIRM</name>
<evidence type="ECO:0000256" key="1">
    <source>
        <dbReference type="SAM" id="SignalP"/>
    </source>
</evidence>
<feature type="chain" id="PRO_5046500719" evidence="1">
    <location>
        <begin position="24"/>
        <end position="147"/>
    </location>
</feature>
<sequence>MKKILCFMLTLAITITSSISSFANGVSMESESNQKEVISVYDGSGELIDTMTEEEFESMESERISPWVVVKAIVAAGGVISTIAWYTEALTGVNVANWVYNNISLPIYKSTKTMHIYARSKTLHNPYPPHSYEGAMWKKNNFYVVVK</sequence>
<organism evidence="2 3">
    <name type="scientific">Romboutsia faecis</name>
    <dbReference type="NCBI Taxonomy" id="2764597"/>
    <lineage>
        <taxon>Bacteria</taxon>
        <taxon>Bacillati</taxon>
        <taxon>Bacillota</taxon>
        <taxon>Clostridia</taxon>
        <taxon>Peptostreptococcales</taxon>
        <taxon>Peptostreptococcaceae</taxon>
        <taxon>Romboutsia</taxon>
    </lineage>
</organism>
<keyword evidence="1" id="KW-0732">Signal</keyword>
<dbReference type="RefSeq" id="WP_153973193.1">
    <property type="nucleotide sequence ID" value="NZ_JACRWE010000023.1"/>
</dbReference>
<comment type="caution">
    <text evidence="2">The sequence shown here is derived from an EMBL/GenBank/DDBJ whole genome shotgun (WGS) entry which is preliminary data.</text>
</comment>
<gene>
    <name evidence="2" type="ORF">H8923_16885</name>
</gene>